<evidence type="ECO:0000256" key="5">
    <source>
        <dbReference type="ARBA" id="ARBA00011437"/>
    </source>
</evidence>
<dbReference type="Pfam" id="PF03170">
    <property type="entry name" value="BcsB"/>
    <property type="match status" value="1"/>
</dbReference>
<comment type="function">
    <text evidence="1 15">Binds the cellulose synthase activator, bis-(3'-5') cyclic diguanylic acid (c-di-GMP).</text>
</comment>
<dbReference type="AlphaFoldDB" id="Q46VE9"/>
<comment type="pathway">
    <text evidence="3 15">Glycan metabolism; bacterial cellulose biosynthesis.</text>
</comment>
<organism evidence="17">
    <name type="scientific">Cupriavidus pinatubonensis (strain JMP 134 / LMG 1197)</name>
    <name type="common">Cupriavidus necator (strain JMP 134)</name>
    <dbReference type="NCBI Taxonomy" id="264198"/>
    <lineage>
        <taxon>Bacteria</taxon>
        <taxon>Pseudomonadati</taxon>
        <taxon>Pseudomonadota</taxon>
        <taxon>Betaproteobacteria</taxon>
        <taxon>Burkholderiales</taxon>
        <taxon>Burkholderiaceae</taxon>
        <taxon>Cupriavidus</taxon>
    </lineage>
</organism>
<protein>
    <recommendedName>
        <fullName evidence="6 15">Cyclic di-GMP-binding protein</fullName>
    </recommendedName>
    <alternativeName>
        <fullName evidence="14 15">Cellulose synthase regulatory subunit</fullName>
    </alternativeName>
</protein>
<comment type="subunit">
    <text evidence="5 15">Tightly associated with the cellulose synthase catalytic subunit.</text>
</comment>
<evidence type="ECO:0000256" key="8">
    <source>
        <dbReference type="ARBA" id="ARBA00022519"/>
    </source>
</evidence>
<feature type="region of interest" description="Disordered" evidence="16">
    <location>
        <begin position="21"/>
        <end position="67"/>
    </location>
</feature>
<name>Q46VE9_CUPPJ</name>
<reference evidence="17" key="1">
    <citation type="submission" date="2005-08" db="EMBL/GenBank/DDBJ databases">
        <title>Complete sequence of chromosome 2 of Ralstonia eutropha JMP134.</title>
        <authorList>
            <person name="Copeland A."/>
            <person name="Lucas S."/>
            <person name="Lapidus A."/>
            <person name="Barry K."/>
            <person name="Detter J.C."/>
            <person name="Glavina T."/>
            <person name="Hammon N."/>
            <person name="Israni S."/>
            <person name="Pitluck S."/>
            <person name="Goltsman E."/>
            <person name="Martinez M."/>
            <person name="Schmutz J."/>
            <person name="Larimer F."/>
            <person name="Land M."/>
            <person name="Lykidis A."/>
            <person name="Richardson P."/>
        </authorList>
    </citation>
    <scope>NUCLEOTIDE SEQUENCE [LARGE SCALE GENOMIC DNA]</scope>
    <source>
        <strain evidence="17">JMP134</strain>
    </source>
</reference>
<evidence type="ECO:0000256" key="1">
    <source>
        <dbReference type="ARBA" id="ARBA00002057"/>
    </source>
</evidence>
<evidence type="ECO:0000256" key="11">
    <source>
        <dbReference type="ARBA" id="ARBA00022916"/>
    </source>
</evidence>
<evidence type="ECO:0000256" key="12">
    <source>
        <dbReference type="ARBA" id="ARBA00022989"/>
    </source>
</evidence>
<dbReference type="GO" id="GO:0030244">
    <property type="term" value="P:cellulose biosynthetic process"/>
    <property type="evidence" value="ECO:0007669"/>
    <property type="project" value="UniProtKB-KW"/>
</dbReference>
<evidence type="ECO:0000256" key="14">
    <source>
        <dbReference type="ARBA" id="ARBA00033444"/>
    </source>
</evidence>
<dbReference type="STRING" id="264198.Reut_B3527"/>
<keyword evidence="8 15" id="KW-0997">Cell inner membrane</keyword>
<feature type="transmembrane region" description="Helical" evidence="15">
    <location>
        <begin position="802"/>
        <end position="822"/>
    </location>
</feature>
<proteinExistence type="inferred from homology"/>
<comment type="similarity">
    <text evidence="4 15">Belongs to the AcsB/BcsB family.</text>
</comment>
<dbReference type="InterPro" id="IPR018513">
    <property type="entry name" value="Cell_synthase_bac"/>
</dbReference>
<evidence type="ECO:0000256" key="16">
    <source>
        <dbReference type="SAM" id="MobiDB-lite"/>
    </source>
</evidence>
<accession>Q46VE9</accession>
<evidence type="ECO:0000256" key="15">
    <source>
        <dbReference type="RuleBase" id="RU365021"/>
    </source>
</evidence>
<dbReference type="UniPathway" id="UPA00694"/>
<dbReference type="KEGG" id="reu:Reut_B3527"/>
<evidence type="ECO:0000256" key="13">
    <source>
        <dbReference type="ARBA" id="ARBA00023136"/>
    </source>
</evidence>
<evidence type="ECO:0000256" key="10">
    <source>
        <dbReference type="ARBA" id="ARBA00022692"/>
    </source>
</evidence>
<evidence type="ECO:0000256" key="7">
    <source>
        <dbReference type="ARBA" id="ARBA00022475"/>
    </source>
</evidence>
<dbReference type="InterPro" id="IPR003920">
    <property type="entry name" value="Cell_synth_B"/>
</dbReference>
<keyword evidence="13 15" id="KW-0472">Membrane</keyword>
<evidence type="ECO:0000256" key="9">
    <source>
        <dbReference type="ARBA" id="ARBA00022636"/>
    </source>
</evidence>
<keyword evidence="12 15" id="KW-1133">Transmembrane helix</keyword>
<dbReference type="GO" id="GO:0005886">
    <property type="term" value="C:plasma membrane"/>
    <property type="evidence" value="ECO:0007669"/>
    <property type="project" value="UniProtKB-SubCell"/>
</dbReference>
<dbReference type="NCBIfam" id="NF008323">
    <property type="entry name" value="PRK11114.1-1"/>
    <property type="match status" value="1"/>
</dbReference>
<dbReference type="HOGENOM" id="CLU_003556_1_1_4"/>
<dbReference type="eggNOG" id="COG1215">
    <property type="taxonomic scope" value="Bacteria"/>
</dbReference>
<evidence type="ECO:0000256" key="3">
    <source>
        <dbReference type="ARBA" id="ARBA00005186"/>
    </source>
</evidence>
<dbReference type="PANTHER" id="PTHR39083:SF1">
    <property type="entry name" value="CYCLIC DI-GMP-BINDING PROTEIN"/>
    <property type="match status" value="1"/>
</dbReference>
<keyword evidence="7 15" id="KW-1003">Cell membrane</keyword>
<evidence type="ECO:0000256" key="6">
    <source>
        <dbReference type="ARBA" id="ARBA00021844"/>
    </source>
</evidence>
<keyword evidence="11 15" id="KW-0135">Cellulose biosynthesis</keyword>
<gene>
    <name evidence="17" type="ordered locus">Reut_B3527</name>
</gene>
<dbReference type="Gene3D" id="2.60.120.260">
    <property type="entry name" value="Galactose-binding domain-like"/>
    <property type="match status" value="2"/>
</dbReference>
<evidence type="ECO:0000256" key="2">
    <source>
        <dbReference type="ARBA" id="ARBA00004377"/>
    </source>
</evidence>
<dbReference type="EMBL" id="CP000091">
    <property type="protein sequence ID" value="AAZ62885.1"/>
    <property type="molecule type" value="Genomic_DNA"/>
</dbReference>
<evidence type="ECO:0000256" key="4">
    <source>
        <dbReference type="ARBA" id="ARBA00010714"/>
    </source>
</evidence>
<evidence type="ECO:0000313" key="17">
    <source>
        <dbReference type="EMBL" id="AAZ62885.1"/>
    </source>
</evidence>
<dbReference type="PRINTS" id="PR01440">
    <property type="entry name" value="CELLSNTHASEB"/>
</dbReference>
<dbReference type="GO" id="GO:0006011">
    <property type="term" value="P:UDP-alpha-D-glucose metabolic process"/>
    <property type="evidence" value="ECO:0007669"/>
    <property type="project" value="InterPro"/>
</dbReference>
<keyword evidence="9 15" id="KW-0973">c-di-GMP</keyword>
<comment type="subcellular location">
    <subcellularLocation>
        <location evidence="2">Cell inner membrane</location>
        <topology evidence="2">Single-pass membrane protein</topology>
    </subcellularLocation>
</comment>
<dbReference type="NCBIfam" id="NF008326">
    <property type="entry name" value="PRK11114.1-5"/>
    <property type="match status" value="1"/>
</dbReference>
<dbReference type="PANTHER" id="PTHR39083">
    <property type="entry name" value="CYCLIC DI-GMP-BINDING PROTEIN"/>
    <property type="match status" value="1"/>
</dbReference>
<keyword evidence="10 15" id="KW-0812">Transmembrane</keyword>
<sequence>MCIRRSIGSTLSRTVERLVLSSRPASPTAGNQRLERRRDADAPTGDASTVRMNRKRPSAMPRSAYAQTPRRRLLSASLALMMLSAPTWPWHGVLAAPTSAATSTTAAAAPQPAETPPALPTATSTQVLTLRQMGSYGPIALRGVDDDRSLDVGVRLDEVVTAAKLKLVFTYSPALIFPLSHIKITLNDEVIASVPLEEKEAGRLVTREIELDPRFFTDFNHLTVQLIAHYTMDHCEDPLHSSLWADISPATTLTLSKAHMTLPDSLALLPAPFFDRRDNRRVTVPFVLPANADAATLRAAGVVASWLGALASYREARFPVARSAPADTDSIAFVLPGALPAGIALPEIKGPSVSVMPNPASPHRKLLVIAGRNPQELQTAANGLVLSKTAMAGSSSQVQSVDIGNPRQPYDAPAWAPTDRPILFKELVSDPQQLQVAGYNPNPIRVNLRVPADLYDWTRSNVPLNVRYRYTAPPTYNDSVISIDINDQLVRSYRLKPLAMKDDQNLVSVPLLSGSSVSAANLIGIPAFRVGSNNQMQFNFHIDSQKTGLCTSTATNVARAAIDPDSTIDFSAFSHYTGLPNLAFFANSGYPFTRLADLADTAVVMPDAPTALDQEALLTLLGHMGKWTGLPSLRVSVVPAAQIDSVRGRNLLIVGTGSAAGVLGKWGKSLPMLIERSRTEITLRDQRSHAWSNWLSGIEEDPITPTGRAILTADGPLAALVGFQSPYAEGNSVVALTATEDGRVADLLDSLENPGKVAQMRGDLTVVRQDQVDGLRLGERYYVGDLPWYARVWVRVSAFPSLMAIAGLLAGLVVALSLFWTLGKLAARRNGG</sequence>